<evidence type="ECO:0000313" key="1">
    <source>
        <dbReference type="EMBL" id="GFQ99544.1"/>
    </source>
</evidence>
<dbReference type="Proteomes" id="UP000887116">
    <property type="component" value="Unassembled WGS sequence"/>
</dbReference>
<comment type="caution">
    <text evidence="1">The sequence shown here is derived from an EMBL/GenBank/DDBJ whole genome shotgun (WGS) entry which is preliminary data.</text>
</comment>
<keyword evidence="2" id="KW-1185">Reference proteome</keyword>
<dbReference type="AlphaFoldDB" id="A0A8X6L7P2"/>
<protein>
    <submittedName>
        <fullName evidence="1">Uncharacterized protein</fullName>
    </submittedName>
</protein>
<sequence length="110" mass="12065">MIALSTPDSVSNCTRLNPQTLFSFCLLNSTFDLALNYSPEGNVVRSFLPVCVAIVDSWDNNACLNLIDLYGFTNNHSSKISTTTGVAFPGFQSLPKRLGYPKKTTILNKN</sequence>
<evidence type="ECO:0000313" key="2">
    <source>
        <dbReference type="Proteomes" id="UP000887116"/>
    </source>
</evidence>
<proteinExistence type="predicted"/>
<gene>
    <name evidence="1" type="ORF">TNCT_77761</name>
</gene>
<name>A0A8X6L7P2_TRICU</name>
<accession>A0A8X6L7P2</accession>
<reference evidence="1" key="1">
    <citation type="submission" date="2020-07" db="EMBL/GenBank/DDBJ databases">
        <title>Multicomponent nature underlies the extraordinary mechanical properties of spider dragline silk.</title>
        <authorList>
            <person name="Kono N."/>
            <person name="Nakamura H."/>
            <person name="Mori M."/>
            <person name="Yoshida Y."/>
            <person name="Ohtoshi R."/>
            <person name="Malay A.D."/>
            <person name="Moran D.A.P."/>
            <person name="Tomita M."/>
            <person name="Numata K."/>
            <person name="Arakawa K."/>
        </authorList>
    </citation>
    <scope>NUCLEOTIDE SEQUENCE</scope>
</reference>
<dbReference type="EMBL" id="BMAO01015124">
    <property type="protein sequence ID" value="GFQ99544.1"/>
    <property type="molecule type" value="Genomic_DNA"/>
</dbReference>
<organism evidence="1 2">
    <name type="scientific">Trichonephila clavata</name>
    <name type="common">Joro spider</name>
    <name type="synonym">Nephila clavata</name>
    <dbReference type="NCBI Taxonomy" id="2740835"/>
    <lineage>
        <taxon>Eukaryota</taxon>
        <taxon>Metazoa</taxon>
        <taxon>Ecdysozoa</taxon>
        <taxon>Arthropoda</taxon>
        <taxon>Chelicerata</taxon>
        <taxon>Arachnida</taxon>
        <taxon>Araneae</taxon>
        <taxon>Araneomorphae</taxon>
        <taxon>Entelegynae</taxon>
        <taxon>Araneoidea</taxon>
        <taxon>Nephilidae</taxon>
        <taxon>Trichonephila</taxon>
    </lineage>
</organism>